<dbReference type="Pfam" id="PF03636">
    <property type="entry name" value="Glyco_hydro_65N"/>
    <property type="match status" value="1"/>
</dbReference>
<dbReference type="Gene3D" id="2.70.98.40">
    <property type="entry name" value="Glycoside hydrolase, family 65, N-terminal domain"/>
    <property type="match status" value="1"/>
</dbReference>
<dbReference type="EMBL" id="QMIE01000003">
    <property type="protein sequence ID" value="TVM18707.1"/>
    <property type="molecule type" value="Genomic_DNA"/>
</dbReference>
<evidence type="ECO:0000256" key="2">
    <source>
        <dbReference type="PIRSR" id="PIRSR036289-50"/>
    </source>
</evidence>
<organism evidence="7 8">
    <name type="scientific">Oceanidesulfovibrio indonesiensis</name>
    <dbReference type="NCBI Taxonomy" id="54767"/>
    <lineage>
        <taxon>Bacteria</taxon>
        <taxon>Pseudomonadati</taxon>
        <taxon>Thermodesulfobacteriota</taxon>
        <taxon>Desulfovibrionia</taxon>
        <taxon>Desulfovibrionales</taxon>
        <taxon>Desulfovibrionaceae</taxon>
        <taxon>Oceanidesulfovibrio</taxon>
    </lineage>
</organism>
<reference evidence="7 8" key="1">
    <citation type="submission" date="2018-06" db="EMBL/GenBank/DDBJ databases">
        <title>Complete genome of Desulfovibrio indonesiensis P37SLT.</title>
        <authorList>
            <person name="Crispim J.S."/>
            <person name="Vidigal P.M.P."/>
            <person name="Silva L.C.F."/>
            <person name="Laguardia C.N."/>
            <person name="Araujo L.C."/>
            <person name="Dias R.S."/>
            <person name="Sousa M.P."/>
            <person name="Paula S.O."/>
            <person name="Silva C."/>
        </authorList>
    </citation>
    <scope>NUCLEOTIDE SEQUENCE [LARGE SCALE GENOMIC DNA]</scope>
    <source>
        <strain evidence="7 8">P37SLT</strain>
    </source>
</reference>
<dbReference type="InterPro" id="IPR008928">
    <property type="entry name" value="6-hairpin_glycosidase_sf"/>
</dbReference>
<evidence type="ECO:0000256" key="3">
    <source>
        <dbReference type="PIRSR" id="PIRSR036289-51"/>
    </source>
</evidence>
<dbReference type="SUPFAM" id="SSF48208">
    <property type="entry name" value="Six-hairpin glycosidases"/>
    <property type="match status" value="1"/>
</dbReference>
<dbReference type="InterPro" id="IPR012341">
    <property type="entry name" value="6hp_glycosidase-like_sf"/>
</dbReference>
<dbReference type="InterPro" id="IPR005194">
    <property type="entry name" value="Glyco_hydro_65_C"/>
</dbReference>
<dbReference type="InterPro" id="IPR037018">
    <property type="entry name" value="GH65_N"/>
</dbReference>
<dbReference type="PIRSF" id="PIRSF036289">
    <property type="entry name" value="Glycosyl_hydrolase_malt_phosph"/>
    <property type="match status" value="1"/>
</dbReference>
<feature type="domain" description="Glycoside hydrolase family 65 central catalytic" evidence="4">
    <location>
        <begin position="358"/>
        <end position="721"/>
    </location>
</feature>
<sequence length="807" mass="91225">MIHRRRVDPPRHIYPVNPWRIVESRFHPPLIGMMESIMAVSNGYIGVRGWCDEGEPAHERGMFVNGFHETWPIVYGEEAHGFAKTGQTMCNVHGFPAIRLFVDDEPLYLPTAVLQKYERVLDMRRGVLERELLWETPAGKLVRVRSTRMVSLTQRHLGLVSYEVTMEKGSAPIALSSELRPGGGKQSDGQATESYAGIVMTDDPRKAQGAGLRPQTDIARNEGTRLELGLKAERSGMGLGIVVDHSLHGEARLAVDSSWREVEGGSLGTVDFSGRLEEGQTVRLEKIAAYHSSRSRSPEELILRGRRTVKRGILQGAASLLEEQREHLDEFWKCSDIRIDMEEGEARHSTDETMQAIRFNLFQIHQAAARAEGGGVPAKGLTGQAYEGHYFWDSEIYVMPALLYTEPRLAKNLLRFRFGMLDQARYRAKEMSQRGAMFPWRTINGKEASAYYAAGTAQYHINADIAYALRKYVTATGDMEFLFEEGMEVLVETARLWADLGFYSRRKGGAFCIDSVTGPDEYTTVVDNNLFTNLMARENLRFAAASVAGMREAAPEEYKALVYAVGLNEDEPKEWLRAADAMFIPYDEELGIHPQDDSFLDKEEWDFENTPQDKYPLLLHFHPLVIYRYKVIKQADAVLAMYLLSHNFTLEEKRRNFDYYDQRTTGDSSLSVGIQGIVAMEVGEREKAREYFLYATLMDLGDVAGNAHDGLHVASMGAVWMALTGGMLGLRDDDGCIRFSPRKLPRLRRFEAPLTIRGCRLRIVLDRDDVTYDLEDGEALTFFHDNEEIDLSQDNPRVTLPLVNGEE</sequence>
<dbReference type="AlphaFoldDB" id="A0A7M3MGU7"/>
<evidence type="ECO:0000259" key="6">
    <source>
        <dbReference type="Pfam" id="PF03636"/>
    </source>
</evidence>
<dbReference type="PANTHER" id="PTHR11051">
    <property type="entry name" value="GLYCOSYL HYDROLASE-RELATED"/>
    <property type="match status" value="1"/>
</dbReference>
<keyword evidence="7" id="KW-0378">Hydrolase</keyword>
<name>A0A7M3MGU7_9BACT</name>
<evidence type="ECO:0000313" key="7">
    <source>
        <dbReference type="EMBL" id="TVM18707.1"/>
    </source>
</evidence>
<evidence type="ECO:0000259" key="4">
    <source>
        <dbReference type="Pfam" id="PF03632"/>
    </source>
</evidence>
<dbReference type="Pfam" id="PF03633">
    <property type="entry name" value="Glyco_hydro_65C"/>
    <property type="match status" value="1"/>
</dbReference>
<protein>
    <submittedName>
        <fullName evidence="7">Glycoside hydrolase family 65 protein</fullName>
    </submittedName>
</protein>
<dbReference type="RefSeq" id="WP_144301963.1">
    <property type="nucleotide sequence ID" value="NZ_QMIE01000003.1"/>
</dbReference>
<proteinExistence type="inferred from homology"/>
<dbReference type="GO" id="GO:0030246">
    <property type="term" value="F:carbohydrate binding"/>
    <property type="evidence" value="ECO:0007669"/>
    <property type="project" value="InterPro"/>
</dbReference>
<dbReference type="InterPro" id="IPR005195">
    <property type="entry name" value="Glyco_hydro_65_M"/>
</dbReference>
<keyword evidence="8" id="KW-1185">Reference proteome</keyword>
<dbReference type="InterPro" id="IPR011013">
    <property type="entry name" value="Gal_mutarotase_sf_dom"/>
</dbReference>
<feature type="binding site" evidence="3">
    <location>
        <begin position="633"/>
        <end position="634"/>
    </location>
    <ligand>
        <name>substrate</name>
    </ligand>
</feature>
<feature type="active site" description="Proton donor" evidence="2">
    <location>
        <position position="521"/>
    </location>
</feature>
<evidence type="ECO:0000313" key="8">
    <source>
        <dbReference type="Proteomes" id="UP000448292"/>
    </source>
</evidence>
<evidence type="ECO:0000259" key="5">
    <source>
        <dbReference type="Pfam" id="PF03633"/>
    </source>
</evidence>
<accession>A0A7M3MGU7</accession>
<comment type="caution">
    <text evidence="7">The sequence shown here is derived from an EMBL/GenBank/DDBJ whole genome shotgun (WGS) entry which is preliminary data.</text>
</comment>
<dbReference type="Proteomes" id="UP000448292">
    <property type="component" value="Unassembled WGS sequence"/>
</dbReference>
<dbReference type="InterPro" id="IPR017045">
    <property type="entry name" value="Malt_Pase/Glycosyl_Hdrlase"/>
</dbReference>
<dbReference type="GO" id="GO:0004553">
    <property type="term" value="F:hydrolase activity, hydrolyzing O-glycosyl compounds"/>
    <property type="evidence" value="ECO:0007669"/>
    <property type="project" value="TreeGrafter"/>
</dbReference>
<dbReference type="GO" id="GO:0005975">
    <property type="term" value="P:carbohydrate metabolic process"/>
    <property type="evidence" value="ECO:0007669"/>
    <property type="project" value="InterPro"/>
</dbReference>
<comment type="similarity">
    <text evidence="1">Belongs to the glycosyl hydrolase 65 family.</text>
</comment>
<dbReference type="Gene3D" id="2.60.420.10">
    <property type="entry name" value="Maltose phosphorylase, domain 3"/>
    <property type="match status" value="1"/>
</dbReference>
<dbReference type="PANTHER" id="PTHR11051:SF13">
    <property type="entry name" value="GLYCOSYL TRANSFERASE"/>
    <property type="match status" value="1"/>
</dbReference>
<feature type="binding site" evidence="3">
    <location>
        <begin position="392"/>
        <end position="393"/>
    </location>
    <ligand>
        <name>substrate</name>
    </ligand>
</feature>
<dbReference type="SUPFAM" id="SSF74650">
    <property type="entry name" value="Galactose mutarotase-like"/>
    <property type="match status" value="1"/>
</dbReference>
<dbReference type="InterPro" id="IPR005196">
    <property type="entry name" value="Glyco_hydro_65_N"/>
</dbReference>
<dbReference type="Pfam" id="PF03632">
    <property type="entry name" value="Glyco_hydro_65m"/>
    <property type="match status" value="1"/>
</dbReference>
<gene>
    <name evidence="7" type="ORF">DPQ33_04320</name>
</gene>
<evidence type="ECO:0000256" key="1">
    <source>
        <dbReference type="ARBA" id="ARBA00006768"/>
    </source>
</evidence>
<feature type="domain" description="Glycoside hydrolase family 65 N-terminal" evidence="6">
    <location>
        <begin position="23"/>
        <end position="294"/>
    </location>
</feature>
<dbReference type="OrthoDB" id="414934at2"/>
<dbReference type="Gene3D" id="1.50.10.10">
    <property type="match status" value="1"/>
</dbReference>
<feature type="domain" description="Glycoside hydrolase family 65 C-terminal" evidence="5">
    <location>
        <begin position="730"/>
        <end position="791"/>
    </location>
</feature>
<dbReference type="GO" id="GO:0016757">
    <property type="term" value="F:glycosyltransferase activity"/>
    <property type="evidence" value="ECO:0007669"/>
    <property type="project" value="UniProtKB-ARBA"/>
</dbReference>